<dbReference type="KEGG" id="gca:Galf_0229"/>
<gene>
    <name evidence="2" type="ordered locus">Galf_0229</name>
</gene>
<evidence type="ECO:0000313" key="3">
    <source>
        <dbReference type="Proteomes" id="UP000001235"/>
    </source>
</evidence>
<dbReference type="OrthoDB" id="8566657at2"/>
<evidence type="ECO:0000313" key="2">
    <source>
        <dbReference type="EMBL" id="ADL54274.1"/>
    </source>
</evidence>
<dbReference type="EMBL" id="CP002159">
    <property type="protein sequence ID" value="ADL54274.1"/>
    <property type="molecule type" value="Genomic_DNA"/>
</dbReference>
<accession>D9SIZ8</accession>
<dbReference type="NCBIfam" id="TIGR02532">
    <property type="entry name" value="IV_pilin_GFxxxE"/>
    <property type="match status" value="1"/>
</dbReference>
<dbReference type="Proteomes" id="UP000001235">
    <property type="component" value="Chromosome"/>
</dbReference>
<dbReference type="Gene3D" id="3.30.700.10">
    <property type="entry name" value="Glycoprotein, Type 4 Pilin"/>
    <property type="match status" value="1"/>
</dbReference>
<dbReference type="RefSeq" id="WP_013292217.1">
    <property type="nucleotide sequence ID" value="NC_014394.1"/>
</dbReference>
<name>D9SIZ8_GALCS</name>
<keyword evidence="1" id="KW-1133">Transmembrane helix</keyword>
<dbReference type="InterPro" id="IPR012902">
    <property type="entry name" value="N_methyl_site"/>
</dbReference>
<keyword evidence="3" id="KW-1185">Reference proteome</keyword>
<dbReference type="PANTHER" id="PTHR30093">
    <property type="entry name" value="GENERAL SECRETION PATHWAY PROTEIN G"/>
    <property type="match status" value="1"/>
</dbReference>
<dbReference type="HOGENOM" id="CLU_098637_3_1_4"/>
<feature type="transmembrane region" description="Helical" evidence="1">
    <location>
        <begin position="7"/>
        <end position="27"/>
    </location>
</feature>
<dbReference type="eggNOG" id="COG2165">
    <property type="taxonomic scope" value="Bacteria"/>
</dbReference>
<organism evidence="2 3">
    <name type="scientific">Gallionella capsiferriformans (strain ES-2)</name>
    <name type="common">Gallionella ferruginea capsiferriformans (strain ES-2)</name>
    <dbReference type="NCBI Taxonomy" id="395494"/>
    <lineage>
        <taxon>Bacteria</taxon>
        <taxon>Pseudomonadati</taxon>
        <taxon>Pseudomonadota</taxon>
        <taxon>Betaproteobacteria</taxon>
        <taxon>Nitrosomonadales</taxon>
        <taxon>Gallionellaceae</taxon>
        <taxon>Gallionella</taxon>
    </lineage>
</organism>
<dbReference type="InterPro" id="IPR045584">
    <property type="entry name" value="Pilin-like"/>
</dbReference>
<protein>
    <submittedName>
        <fullName evidence="2">General secretion pathway protein H</fullName>
    </submittedName>
</protein>
<dbReference type="SUPFAM" id="SSF54523">
    <property type="entry name" value="Pili subunits"/>
    <property type="match status" value="1"/>
</dbReference>
<dbReference type="PANTHER" id="PTHR30093:SF7">
    <property type="entry name" value="MSHA MAJOR PILIN SUBUNIT MSHA"/>
    <property type="match status" value="1"/>
</dbReference>
<keyword evidence="1" id="KW-0812">Transmembrane</keyword>
<dbReference type="Pfam" id="PF07963">
    <property type="entry name" value="N_methyl"/>
    <property type="match status" value="1"/>
</dbReference>
<reference evidence="2 3" key="1">
    <citation type="submission" date="2010-08" db="EMBL/GenBank/DDBJ databases">
        <title>Complete sequence of Gallionella capsiferriformans ES-2.</title>
        <authorList>
            <consortium name="US DOE Joint Genome Institute"/>
            <person name="Lucas S."/>
            <person name="Copeland A."/>
            <person name="Lapidus A."/>
            <person name="Cheng J.-F."/>
            <person name="Bruce D."/>
            <person name="Goodwin L."/>
            <person name="Pitluck S."/>
            <person name="Chertkov O."/>
            <person name="Davenport K.W."/>
            <person name="Detter J.C."/>
            <person name="Han C."/>
            <person name="Tapia R."/>
            <person name="Land M."/>
            <person name="Hauser L."/>
            <person name="Chang Y.-J."/>
            <person name="Jeffries C."/>
            <person name="Kyrpides N."/>
            <person name="Ivanova N."/>
            <person name="Mikhailova N."/>
            <person name="Shelobolina E.S."/>
            <person name="Picardal F."/>
            <person name="Roden E."/>
            <person name="Emerson D."/>
            <person name="Woyke T."/>
        </authorList>
    </citation>
    <scope>NUCLEOTIDE SEQUENCE [LARGE SCALE GENOMIC DNA]</scope>
    <source>
        <strain evidence="2 3">ES-2</strain>
    </source>
</reference>
<keyword evidence="1" id="KW-0472">Membrane</keyword>
<sequence>MKKQAGFTLIELVMVIVILGILAAVALPKFVNLSGDARKATLASAEGAIRSAANMTHSASLAGSMAAASSVTAEGTTVTMVQYYPAAASIATVAGLGAGYTVTTSGTTTTIQVTGATTPASCQVTYTEAAAGAAPTIVPTNSGC</sequence>
<proteinExistence type="predicted"/>
<evidence type="ECO:0000256" key="1">
    <source>
        <dbReference type="SAM" id="Phobius"/>
    </source>
</evidence>
<dbReference type="AlphaFoldDB" id="D9SIZ8"/>
<dbReference type="STRING" id="395494.Galf_0229"/>
<dbReference type="PROSITE" id="PS00409">
    <property type="entry name" value="PROKAR_NTER_METHYL"/>
    <property type="match status" value="1"/>
</dbReference>